<organism evidence="9 10">
    <name type="scientific">Histidinibacterium aquaticum</name>
    <dbReference type="NCBI Taxonomy" id="2613962"/>
    <lineage>
        <taxon>Bacteria</taxon>
        <taxon>Pseudomonadati</taxon>
        <taxon>Pseudomonadota</taxon>
        <taxon>Alphaproteobacteria</taxon>
        <taxon>Rhodobacterales</taxon>
        <taxon>Paracoccaceae</taxon>
        <taxon>Histidinibacterium</taxon>
    </lineage>
</organism>
<keyword evidence="7 8" id="KW-0472">Membrane</keyword>
<evidence type="ECO:0000256" key="7">
    <source>
        <dbReference type="ARBA" id="ARBA00023136"/>
    </source>
</evidence>
<dbReference type="GO" id="GO:0005886">
    <property type="term" value="C:plasma membrane"/>
    <property type="evidence" value="ECO:0007669"/>
    <property type="project" value="UniProtKB-SubCell"/>
</dbReference>
<evidence type="ECO:0000313" key="9">
    <source>
        <dbReference type="EMBL" id="KAA9010557.1"/>
    </source>
</evidence>
<evidence type="ECO:0000256" key="1">
    <source>
        <dbReference type="ARBA" id="ARBA00004651"/>
    </source>
</evidence>
<comment type="similarity">
    <text evidence="2">Belongs to the AzlC family.</text>
</comment>
<accession>A0A5J5GR61</accession>
<comment type="subcellular location">
    <subcellularLocation>
        <location evidence="1">Cell membrane</location>
        <topology evidence="1">Multi-pass membrane protein</topology>
    </subcellularLocation>
</comment>
<sequence length="231" mass="23969">MPKSEALRGLRDAAPFLIVIAPFGMLFGVVATEAGLPIAQTMAMTMLVIAGASQFTALQLMTDGAGVFLALAGALAVNLRMAMYSAALAPHLGPAPFWQRALCGYFNFDQSYALSVARYEAQPALPLPSKVAYFLGVALPIATLWTGMTLFGALVGGRIPEAFALDFALPITFISLIAPMLKTLAHVAAALTSVVLALALAWLPSGFGLLIAAACAMVAGAVVETLMVRPA</sequence>
<protein>
    <submittedName>
        <fullName evidence="9">Branched-chain amino acid ABC transporter permease</fullName>
    </submittedName>
</protein>
<dbReference type="Pfam" id="PF03591">
    <property type="entry name" value="AzlC"/>
    <property type="match status" value="1"/>
</dbReference>
<evidence type="ECO:0000256" key="8">
    <source>
        <dbReference type="SAM" id="Phobius"/>
    </source>
</evidence>
<evidence type="ECO:0000256" key="6">
    <source>
        <dbReference type="ARBA" id="ARBA00022989"/>
    </source>
</evidence>
<dbReference type="InterPro" id="IPR011606">
    <property type="entry name" value="Brnchd-chn_aa_trnsp_permease"/>
</dbReference>
<feature type="transmembrane region" description="Helical" evidence="8">
    <location>
        <begin position="210"/>
        <end position="228"/>
    </location>
</feature>
<keyword evidence="10" id="KW-1185">Reference proteome</keyword>
<keyword evidence="4" id="KW-1003">Cell membrane</keyword>
<feature type="transmembrane region" description="Helical" evidence="8">
    <location>
        <begin position="65"/>
        <end position="87"/>
    </location>
</feature>
<comment type="caution">
    <text evidence="9">The sequence shown here is derived from an EMBL/GenBank/DDBJ whole genome shotgun (WGS) entry which is preliminary data.</text>
</comment>
<evidence type="ECO:0000256" key="5">
    <source>
        <dbReference type="ARBA" id="ARBA00022692"/>
    </source>
</evidence>
<gene>
    <name evidence="9" type="ORF">F3S47_04775</name>
</gene>
<evidence type="ECO:0000256" key="3">
    <source>
        <dbReference type="ARBA" id="ARBA00022448"/>
    </source>
</evidence>
<evidence type="ECO:0000256" key="4">
    <source>
        <dbReference type="ARBA" id="ARBA00022475"/>
    </source>
</evidence>
<reference evidence="9 10" key="1">
    <citation type="submission" date="2019-09" db="EMBL/GenBank/DDBJ databases">
        <authorList>
            <person name="Park J.-S."/>
            <person name="Choi H.-J."/>
        </authorList>
    </citation>
    <scope>NUCLEOTIDE SEQUENCE [LARGE SCALE GENOMIC DNA]</scope>
    <source>
        <strain evidence="9 10">176SS1-4</strain>
    </source>
</reference>
<dbReference type="PANTHER" id="PTHR34979:SF1">
    <property type="entry name" value="INNER MEMBRANE PROTEIN YGAZ"/>
    <property type="match status" value="1"/>
</dbReference>
<feature type="transmembrane region" description="Helical" evidence="8">
    <location>
        <begin position="38"/>
        <end position="58"/>
    </location>
</feature>
<keyword evidence="3" id="KW-0813">Transport</keyword>
<dbReference type="GO" id="GO:1903785">
    <property type="term" value="P:L-valine transmembrane transport"/>
    <property type="evidence" value="ECO:0007669"/>
    <property type="project" value="TreeGrafter"/>
</dbReference>
<keyword evidence="5 8" id="KW-0812">Transmembrane</keyword>
<feature type="transmembrane region" description="Helical" evidence="8">
    <location>
        <begin position="131"/>
        <end position="155"/>
    </location>
</feature>
<keyword evidence="6 8" id="KW-1133">Transmembrane helix</keyword>
<dbReference type="AlphaFoldDB" id="A0A5J5GR61"/>
<proteinExistence type="inferred from homology"/>
<name>A0A5J5GR61_9RHOB</name>
<dbReference type="EMBL" id="VYQE01000001">
    <property type="protein sequence ID" value="KAA9010557.1"/>
    <property type="molecule type" value="Genomic_DNA"/>
</dbReference>
<dbReference type="RefSeq" id="WP_150444042.1">
    <property type="nucleotide sequence ID" value="NZ_VYQE01000001.1"/>
</dbReference>
<evidence type="ECO:0000256" key="2">
    <source>
        <dbReference type="ARBA" id="ARBA00010735"/>
    </source>
</evidence>
<feature type="transmembrane region" description="Helical" evidence="8">
    <location>
        <begin position="162"/>
        <end position="178"/>
    </location>
</feature>
<dbReference type="PANTHER" id="PTHR34979">
    <property type="entry name" value="INNER MEMBRANE PROTEIN YGAZ"/>
    <property type="match status" value="1"/>
</dbReference>
<evidence type="ECO:0000313" key="10">
    <source>
        <dbReference type="Proteomes" id="UP000326554"/>
    </source>
</evidence>
<feature type="transmembrane region" description="Helical" evidence="8">
    <location>
        <begin position="12"/>
        <end position="32"/>
    </location>
</feature>
<dbReference type="Proteomes" id="UP000326554">
    <property type="component" value="Unassembled WGS sequence"/>
</dbReference>